<evidence type="ECO:0000256" key="1">
    <source>
        <dbReference type="SAM" id="MobiDB-lite"/>
    </source>
</evidence>
<organism evidence="2 4">
    <name type="scientific">Penicillium brasilianum</name>
    <dbReference type="NCBI Taxonomy" id="104259"/>
    <lineage>
        <taxon>Eukaryota</taxon>
        <taxon>Fungi</taxon>
        <taxon>Dikarya</taxon>
        <taxon>Ascomycota</taxon>
        <taxon>Pezizomycotina</taxon>
        <taxon>Eurotiomycetes</taxon>
        <taxon>Eurotiomycetidae</taxon>
        <taxon>Eurotiales</taxon>
        <taxon>Aspergillaceae</taxon>
        <taxon>Penicillium</taxon>
    </lineage>
</organism>
<dbReference type="EMBL" id="CDHK01000003">
    <property type="protein sequence ID" value="CEO58581.1"/>
    <property type="molecule type" value="Genomic_DNA"/>
</dbReference>
<proteinExistence type="predicted"/>
<feature type="region of interest" description="Disordered" evidence="1">
    <location>
        <begin position="1"/>
        <end position="30"/>
    </location>
</feature>
<reference evidence="3" key="3">
    <citation type="submission" date="2015-09" db="EMBL/GenBank/DDBJ databases">
        <authorList>
            <person name="Jackson K.R."/>
            <person name="Lunt B.L."/>
            <person name="Fisher J.N.B."/>
            <person name="Gardner A.V."/>
            <person name="Bailey M.E."/>
            <person name="Deus L.M."/>
            <person name="Earl A.S."/>
            <person name="Gibby P.D."/>
            <person name="Hartmann K.A."/>
            <person name="Liu J.E."/>
            <person name="Manci A.M."/>
            <person name="Nielsen D.A."/>
            <person name="Solomon M.B."/>
            <person name="Breakwell D.P."/>
            <person name="Burnett S.H."/>
            <person name="Grose J.H."/>
        </authorList>
    </citation>
    <scope>NUCLEOTIDE SEQUENCE [LARGE SCALE GENOMIC DNA]</scope>
    <source>
        <strain evidence="3">LaBioMMi 136</strain>
    </source>
</reference>
<protein>
    <submittedName>
        <fullName evidence="3">NADH-ubiquinone oxidoreductase</fullName>
    </submittedName>
</protein>
<dbReference type="EMBL" id="LJBN01000178">
    <property type="protein sequence ID" value="OOQ84592.1"/>
    <property type="molecule type" value="Genomic_DNA"/>
</dbReference>
<gene>
    <name evidence="3" type="ORF">PEBR_29644</name>
    <name evidence="2" type="ORF">PMG11_03294</name>
</gene>
<dbReference type="Proteomes" id="UP000190744">
    <property type="component" value="Unassembled WGS sequence"/>
</dbReference>
<accession>A0A0F7VD49</accession>
<dbReference type="GO" id="GO:0005739">
    <property type="term" value="C:mitochondrion"/>
    <property type="evidence" value="ECO:0007669"/>
    <property type="project" value="InterPro"/>
</dbReference>
<dbReference type="Proteomes" id="UP000042958">
    <property type="component" value="Unassembled WGS sequence"/>
</dbReference>
<evidence type="ECO:0000313" key="3">
    <source>
        <dbReference type="EMBL" id="OOQ84592.1"/>
    </source>
</evidence>
<evidence type="ECO:0000313" key="4">
    <source>
        <dbReference type="Proteomes" id="UP000042958"/>
    </source>
</evidence>
<reference evidence="2" key="1">
    <citation type="submission" date="2014-11" db="EMBL/GenBank/DDBJ databases">
        <authorList>
            <person name="Zhu J."/>
            <person name="Qi W."/>
            <person name="Song R."/>
        </authorList>
    </citation>
    <scope>NUCLEOTIDE SEQUENCE [LARGE SCALE GENOMIC DNA]</scope>
</reference>
<evidence type="ECO:0000313" key="2">
    <source>
        <dbReference type="EMBL" id="CEO58581.1"/>
    </source>
</evidence>
<name>A0A0F7VD49_PENBI</name>
<sequence length="169" mass="18869">MFAARRSAASTRQLLRQTPRRFGSHSAHSEPVNEGFGRSFYVTVGTIASSYLLYRISAASQDSGSESFIAGLINKYSTSQEVLEQRNAIHTALLEKAAEDRHLLQSQGPREAFELKQPDMFNARTPYNVSPGSQADLSAVVAHYERQNKDIEEARVARMKEGKVESIYE</sequence>
<keyword evidence="3" id="KW-0830">Ubiquinone</keyword>
<dbReference type="PANTHER" id="PTHR42100:SF1">
    <property type="entry name" value="OXIDOREDUCTASE 178 KDA SUBUNIT, PUTATIVE (AFU_ORTHOLOGUE AFUA_8G04320)-RELATED"/>
    <property type="match status" value="1"/>
</dbReference>
<dbReference type="InterPro" id="IPR034444">
    <property type="entry name" value="Nuo17.8"/>
</dbReference>
<reference evidence="4" key="2">
    <citation type="journal article" date="2015" name="Genome Announc.">
        <title>Draft genome sequence of the fungus Penicillium brasilianum MG11.</title>
        <authorList>
            <person name="Horn F."/>
            <person name="Linde J."/>
            <person name="Mattern D.J."/>
            <person name="Walther G."/>
            <person name="Guthke R."/>
            <person name="Brakhage A.A."/>
            <person name="Valiante V."/>
        </authorList>
    </citation>
    <scope>NUCLEOTIDE SEQUENCE [LARGE SCALE GENOMIC DNA]</scope>
    <source>
        <strain evidence="4">MG11</strain>
    </source>
</reference>
<dbReference type="OrthoDB" id="1723750at2759"/>
<reference evidence="5" key="4">
    <citation type="submission" date="2015-09" db="EMBL/GenBank/DDBJ databases">
        <authorList>
            <person name="Fill T.P."/>
            <person name="Baretta J.F."/>
            <person name="de Almeida L.G."/>
            <person name="Rocha M."/>
            <person name="de Souza D.H."/>
            <person name="Malavazi I."/>
            <person name="Cerdeira L.T."/>
            <person name="Hong H."/>
            <person name="Samborskyy M."/>
            <person name="de Vasconcelos A.T."/>
            <person name="Leadlay P."/>
            <person name="Rodrigues-Filho E."/>
        </authorList>
    </citation>
    <scope>NUCLEOTIDE SEQUENCE [LARGE SCALE GENOMIC DNA]</scope>
    <source>
        <strain evidence="5">LaBioMMi 136</strain>
    </source>
</reference>
<evidence type="ECO:0000313" key="5">
    <source>
        <dbReference type="Proteomes" id="UP000190744"/>
    </source>
</evidence>
<dbReference type="STRING" id="104259.A0A0F7VD49"/>
<dbReference type="PANTHER" id="PTHR42100">
    <property type="entry name" value="OXIDOREDUCTASE 178 KDA SUBUNIT, PUTATIVE (AFU_ORTHOLOGUE AFUA_8G04320)-RELATED"/>
    <property type="match status" value="1"/>
</dbReference>
<dbReference type="AlphaFoldDB" id="A0A0F7VD49"/>
<keyword evidence="4" id="KW-1185">Reference proteome</keyword>